<name>A0A173YEL3_9CLOT</name>
<dbReference type="SUPFAM" id="SSF53850">
    <property type="entry name" value="Periplasmic binding protein-like II"/>
    <property type="match status" value="1"/>
</dbReference>
<evidence type="ECO:0000256" key="4">
    <source>
        <dbReference type="ARBA" id="ARBA00009489"/>
    </source>
</evidence>
<organism evidence="18 19">
    <name type="scientific">Clostridium paraputrificum</name>
    <dbReference type="NCBI Taxonomy" id="29363"/>
    <lineage>
        <taxon>Bacteria</taxon>
        <taxon>Bacillati</taxon>
        <taxon>Bacillota</taxon>
        <taxon>Clostridia</taxon>
        <taxon>Eubacteriales</taxon>
        <taxon>Clostridiaceae</taxon>
        <taxon>Clostridium</taxon>
    </lineage>
</organism>
<dbReference type="InterPro" id="IPR013820">
    <property type="entry name" value="ATP_PRibTrfase_cat"/>
</dbReference>
<sequence>MSISIAMTKGRLEKETIKLLDKANFGTEELKNKGRKLVFNDTIEDIKYFLVKAADSITYVEHGVADIGVVGKDTLMESDNNYYEVLDLEIGKCNFIVASLPEKDVFKKVGHIKIGTKYPKVAREYFKKRGMDVEIIKIEGSVELAPILGLCDAIVDIMETGTTLKENGLIVFDRICDISARVIVNKASFKMKREEIGAFINRLKQVL</sequence>
<evidence type="ECO:0000256" key="5">
    <source>
        <dbReference type="ARBA" id="ARBA00011496"/>
    </source>
</evidence>
<dbReference type="EMBL" id="MAPZ01000019">
    <property type="protein sequence ID" value="OBY10744.1"/>
    <property type="molecule type" value="Genomic_DNA"/>
</dbReference>
<dbReference type="OrthoDB" id="9801867at2"/>
<dbReference type="PANTHER" id="PTHR21403">
    <property type="entry name" value="ATP PHOSPHORIBOSYLTRANSFERASE ATP-PRTASE"/>
    <property type="match status" value="1"/>
</dbReference>
<keyword evidence="8 16" id="KW-0963">Cytoplasm</keyword>
<dbReference type="InterPro" id="IPR024893">
    <property type="entry name" value="ATP_PRibTrfase_HisG_short"/>
</dbReference>
<evidence type="ECO:0000256" key="16">
    <source>
        <dbReference type="HAMAP-Rule" id="MF_01018"/>
    </source>
</evidence>
<dbReference type="InterPro" id="IPR001348">
    <property type="entry name" value="ATP_PRibTrfase_HisG"/>
</dbReference>
<comment type="domain">
    <text evidence="16">Lacks the C-terminal regulatory region which is replaced by HisZ.</text>
</comment>
<evidence type="ECO:0000256" key="13">
    <source>
        <dbReference type="ARBA" id="ARBA00022840"/>
    </source>
</evidence>
<dbReference type="GO" id="GO:0003879">
    <property type="term" value="F:ATP phosphoribosyltransferase activity"/>
    <property type="evidence" value="ECO:0007669"/>
    <property type="project" value="UniProtKB-UniRule"/>
</dbReference>
<evidence type="ECO:0000313" key="19">
    <source>
        <dbReference type="Proteomes" id="UP000092714"/>
    </source>
</evidence>
<accession>A0A173YEL3</accession>
<dbReference type="GO" id="GO:0005524">
    <property type="term" value="F:ATP binding"/>
    <property type="evidence" value="ECO:0007669"/>
    <property type="project" value="UniProtKB-KW"/>
</dbReference>
<evidence type="ECO:0000256" key="6">
    <source>
        <dbReference type="ARBA" id="ARBA00011946"/>
    </source>
</evidence>
<evidence type="ECO:0000256" key="14">
    <source>
        <dbReference type="ARBA" id="ARBA00023102"/>
    </source>
</evidence>
<dbReference type="NCBIfam" id="TIGR00070">
    <property type="entry name" value="hisG"/>
    <property type="match status" value="1"/>
</dbReference>
<dbReference type="EC" id="2.4.2.17" evidence="6 16"/>
<evidence type="ECO:0000256" key="3">
    <source>
        <dbReference type="ARBA" id="ARBA00004667"/>
    </source>
</evidence>
<comment type="pathway">
    <text evidence="3 16">Amino-acid biosynthesis; L-histidine biosynthesis; L-histidine from 5-phospho-alpha-D-ribose 1-diphosphate: step 1/9.</text>
</comment>
<evidence type="ECO:0000313" key="18">
    <source>
        <dbReference type="EMBL" id="OBY10744.1"/>
    </source>
</evidence>
<evidence type="ECO:0000256" key="8">
    <source>
        <dbReference type="ARBA" id="ARBA00022490"/>
    </source>
</evidence>
<dbReference type="GeneID" id="42774669"/>
<dbReference type="GO" id="GO:0000105">
    <property type="term" value="P:L-histidine biosynthetic process"/>
    <property type="evidence" value="ECO:0007669"/>
    <property type="project" value="UniProtKB-UniRule"/>
</dbReference>
<keyword evidence="14 16" id="KW-0368">Histidine biosynthesis</keyword>
<protein>
    <recommendedName>
        <fullName evidence="7 16">ATP phosphoribosyltransferase</fullName>
        <shortName evidence="16">ATP-PRT</shortName>
        <shortName evidence="16">ATP-PRTase</shortName>
        <ecNumber evidence="6 16">2.4.2.17</ecNumber>
    </recommendedName>
</protein>
<comment type="function">
    <text evidence="15 16">Catalyzes the condensation of ATP and 5-phosphoribose 1-diphosphate to form N'-(5'-phosphoribosyl)-ATP (PR-ATP). Has a crucial role in the pathway because the rate of histidine biosynthesis seems to be controlled primarily by regulation of HisG enzymatic activity.</text>
</comment>
<keyword evidence="12 16" id="KW-0547">Nucleotide-binding</keyword>
<dbReference type="Proteomes" id="UP000092714">
    <property type="component" value="Unassembled WGS sequence"/>
</dbReference>
<keyword evidence="9 16" id="KW-0028">Amino-acid biosynthesis</keyword>
<dbReference type="HAMAP" id="MF_01018">
    <property type="entry name" value="HisG_Short"/>
    <property type="match status" value="1"/>
</dbReference>
<dbReference type="RefSeq" id="WP_027096831.1">
    <property type="nucleotide sequence ID" value="NZ_CABJAZ010000001.1"/>
</dbReference>
<dbReference type="Pfam" id="PF01634">
    <property type="entry name" value="HisG"/>
    <property type="match status" value="1"/>
</dbReference>
<dbReference type="GO" id="GO:0005737">
    <property type="term" value="C:cytoplasm"/>
    <property type="evidence" value="ECO:0007669"/>
    <property type="project" value="UniProtKB-SubCell"/>
</dbReference>
<evidence type="ECO:0000256" key="11">
    <source>
        <dbReference type="ARBA" id="ARBA00022679"/>
    </source>
</evidence>
<gene>
    <name evidence="16" type="primary">hisG</name>
    <name evidence="18" type="ORF">CP373A1_09565</name>
</gene>
<evidence type="ECO:0000256" key="2">
    <source>
        <dbReference type="ARBA" id="ARBA00004496"/>
    </source>
</evidence>
<evidence type="ECO:0000256" key="15">
    <source>
        <dbReference type="ARBA" id="ARBA00024861"/>
    </source>
</evidence>
<evidence type="ECO:0000259" key="17">
    <source>
        <dbReference type="Pfam" id="PF01634"/>
    </source>
</evidence>
<evidence type="ECO:0000256" key="7">
    <source>
        <dbReference type="ARBA" id="ARBA00020998"/>
    </source>
</evidence>
<keyword evidence="11 16" id="KW-0808">Transferase</keyword>
<evidence type="ECO:0000256" key="9">
    <source>
        <dbReference type="ARBA" id="ARBA00022605"/>
    </source>
</evidence>
<reference evidence="18 19" key="1">
    <citation type="submission" date="2016-06" db="EMBL/GenBank/DDBJ databases">
        <authorList>
            <person name="Kjaerup R.B."/>
            <person name="Dalgaard T.S."/>
            <person name="Juul-Madsen H.R."/>
        </authorList>
    </citation>
    <scope>NUCLEOTIDE SEQUENCE [LARGE SCALE GENOMIC DNA]</scope>
    <source>
        <strain evidence="18 19">373-A1</strain>
    </source>
</reference>
<evidence type="ECO:0000256" key="1">
    <source>
        <dbReference type="ARBA" id="ARBA00000915"/>
    </source>
</evidence>
<comment type="catalytic activity">
    <reaction evidence="1 16">
        <text>1-(5-phospho-beta-D-ribosyl)-ATP + diphosphate = 5-phospho-alpha-D-ribose 1-diphosphate + ATP</text>
        <dbReference type="Rhea" id="RHEA:18473"/>
        <dbReference type="ChEBI" id="CHEBI:30616"/>
        <dbReference type="ChEBI" id="CHEBI:33019"/>
        <dbReference type="ChEBI" id="CHEBI:58017"/>
        <dbReference type="ChEBI" id="CHEBI:73183"/>
        <dbReference type="EC" id="2.4.2.17"/>
    </reaction>
</comment>
<comment type="similarity">
    <text evidence="4 16">Belongs to the ATP phosphoribosyltransferase family. Short subfamily.</text>
</comment>
<feature type="domain" description="ATP phosphoribosyltransferase catalytic" evidence="17">
    <location>
        <begin position="52"/>
        <end position="204"/>
    </location>
</feature>
<dbReference type="AlphaFoldDB" id="A0A173YEL3"/>
<dbReference type="Gene3D" id="3.40.190.10">
    <property type="entry name" value="Periplasmic binding protein-like II"/>
    <property type="match status" value="2"/>
</dbReference>
<comment type="caution">
    <text evidence="18">The sequence shown here is derived from an EMBL/GenBank/DDBJ whole genome shotgun (WGS) entry which is preliminary data.</text>
</comment>
<comment type="subunit">
    <text evidence="5 16">Heteromultimer composed of HisG and HisZ subunits.</text>
</comment>
<dbReference type="CDD" id="cd13595">
    <property type="entry name" value="PBP2_HisGs"/>
    <property type="match status" value="1"/>
</dbReference>
<evidence type="ECO:0000256" key="12">
    <source>
        <dbReference type="ARBA" id="ARBA00022741"/>
    </source>
</evidence>
<dbReference type="FunFam" id="3.40.190.10:FF:000011">
    <property type="entry name" value="ATP phosphoribosyltransferase"/>
    <property type="match status" value="1"/>
</dbReference>
<keyword evidence="13 16" id="KW-0067">ATP-binding</keyword>
<dbReference type="PANTHER" id="PTHR21403:SF8">
    <property type="entry name" value="ATP PHOSPHORIBOSYLTRANSFERASE"/>
    <property type="match status" value="1"/>
</dbReference>
<keyword evidence="19" id="KW-1185">Reference proteome</keyword>
<dbReference type="UniPathway" id="UPA00031">
    <property type="reaction ID" value="UER00006"/>
</dbReference>
<comment type="subcellular location">
    <subcellularLocation>
        <location evidence="2 16">Cytoplasm</location>
    </subcellularLocation>
</comment>
<evidence type="ECO:0000256" key="10">
    <source>
        <dbReference type="ARBA" id="ARBA00022676"/>
    </source>
</evidence>
<keyword evidence="10 16" id="KW-0328">Glycosyltransferase</keyword>
<proteinExistence type="inferred from homology"/>
<dbReference type="eggNOG" id="COG0040">
    <property type="taxonomic scope" value="Bacteria"/>
</dbReference>